<feature type="transmembrane region" description="Helical" evidence="1">
    <location>
        <begin position="62"/>
        <end position="82"/>
    </location>
</feature>
<feature type="transmembrane region" description="Helical" evidence="1">
    <location>
        <begin position="94"/>
        <end position="116"/>
    </location>
</feature>
<comment type="caution">
    <text evidence="2">The sequence shown here is derived from an EMBL/GenBank/DDBJ whole genome shotgun (WGS) entry which is preliminary data.</text>
</comment>
<feature type="transmembrane region" description="Helical" evidence="1">
    <location>
        <begin position="6"/>
        <end position="23"/>
    </location>
</feature>
<protein>
    <submittedName>
        <fullName evidence="2">Uncharacterized protein</fullName>
    </submittedName>
</protein>
<keyword evidence="1" id="KW-0812">Transmembrane</keyword>
<feature type="transmembrane region" description="Helical" evidence="1">
    <location>
        <begin position="193"/>
        <end position="218"/>
    </location>
</feature>
<keyword evidence="1" id="KW-1133">Transmembrane helix</keyword>
<keyword evidence="3" id="KW-1185">Reference proteome</keyword>
<feature type="transmembrane region" description="Helical" evidence="1">
    <location>
        <begin position="35"/>
        <end position="56"/>
    </location>
</feature>
<reference evidence="3" key="1">
    <citation type="journal article" date="2019" name="Int. J. Syst. Evol. Microbiol.">
        <title>The Global Catalogue of Microorganisms (GCM) 10K type strain sequencing project: providing services to taxonomists for standard genome sequencing and annotation.</title>
        <authorList>
            <consortium name="The Broad Institute Genomics Platform"/>
            <consortium name="The Broad Institute Genome Sequencing Center for Infectious Disease"/>
            <person name="Wu L."/>
            <person name="Ma J."/>
        </authorList>
    </citation>
    <scope>NUCLEOTIDE SEQUENCE [LARGE SCALE GENOMIC DNA]</scope>
    <source>
        <strain evidence="3">CECT 7706</strain>
    </source>
</reference>
<dbReference type="Proteomes" id="UP001236663">
    <property type="component" value="Unassembled WGS sequence"/>
</dbReference>
<evidence type="ECO:0000313" key="3">
    <source>
        <dbReference type="Proteomes" id="UP001236663"/>
    </source>
</evidence>
<feature type="transmembrane region" description="Helical" evidence="1">
    <location>
        <begin position="122"/>
        <end position="139"/>
    </location>
</feature>
<feature type="transmembrane region" description="Helical" evidence="1">
    <location>
        <begin position="159"/>
        <end position="181"/>
    </location>
</feature>
<accession>A0ABT8C4M5</accession>
<evidence type="ECO:0000313" key="2">
    <source>
        <dbReference type="EMBL" id="MDN3687684.1"/>
    </source>
</evidence>
<dbReference type="RefSeq" id="WP_163385048.1">
    <property type="nucleotide sequence ID" value="NZ_JAUFQS010000006.1"/>
</dbReference>
<sequence length="224" mass="26074">MPVSFYSIALVLGIVLSAVYLLFGDELKEYKKINSLVLLILMSELLSESIWTLNSASGKDSFLLYNILYVYLRPTVMLLLFSHLQYSCHLQRKVLPTMGVFLLLGILNSLFFQSILADIQSYSFLIGHGMVLFYCIIFFKDILHQNRYRDVNLLSLPYFWMASLILFSFGESYIFFILTYYLPSLGNYSMGHIFHWVQSFGGIMYLTLGLSFYAPLIFKRRYSY</sequence>
<dbReference type="EMBL" id="JAUFQS010000006">
    <property type="protein sequence ID" value="MDN3687684.1"/>
    <property type="molecule type" value="Genomic_DNA"/>
</dbReference>
<evidence type="ECO:0000256" key="1">
    <source>
        <dbReference type="SAM" id="Phobius"/>
    </source>
</evidence>
<gene>
    <name evidence="2" type="ORF">QWZ15_07585</name>
</gene>
<organism evidence="2 3">
    <name type="scientific">Cyclobacterium jeungdonense</name>
    <dbReference type="NCBI Taxonomy" id="708087"/>
    <lineage>
        <taxon>Bacteria</taxon>
        <taxon>Pseudomonadati</taxon>
        <taxon>Bacteroidota</taxon>
        <taxon>Cytophagia</taxon>
        <taxon>Cytophagales</taxon>
        <taxon>Cyclobacteriaceae</taxon>
        <taxon>Cyclobacterium</taxon>
    </lineage>
</organism>
<proteinExistence type="predicted"/>
<keyword evidence="1" id="KW-0472">Membrane</keyword>
<name>A0ABT8C4M5_9BACT</name>